<feature type="compositionally biased region" description="Polar residues" evidence="2">
    <location>
        <begin position="428"/>
        <end position="441"/>
    </location>
</feature>
<feature type="transmembrane region" description="Helical" evidence="3">
    <location>
        <begin position="217"/>
        <end position="243"/>
    </location>
</feature>
<sequence length="451" mass="46207">MKIRHRSIVTWLVYIPIAILYASAVTAFSVTSPSSNTRIEQGASFLVSWSDLTGNASSLSITVAQGPSADALLVKATLATISSPGTSGSTTVSFPSTITAADNYFLRLSANTAPTSVAVQGPIGVFAKPSSISPSRSSAVPSSNSSVQPTTASSLVPSSSSAVSSVRPSSSVSSLPPVSSSSVASSSGISSSSSSSSSASSKPSHESKDDNNSGSSLSAGGIAGIAIGGVAAAALVFGGAICLRKTGNSNSKNHADTTAAEIFANPQGHKKPPPSSQSPLPRTRSPQLPNMMQTIPPSSMPQGQFYSTGYENHQNYYYGGGAAAAAAYDEQQQHYSGYGYHPAAVYMPSLSHYPQQSAPYNEQGYQQQSYYDQGAPYAAGYTEQPPSSSPQYPNAGAYYANSTPYHAVAPAPPSAVHQQQSSVPHTPLSPTMPSHPPNNGASTGGYGTTDQ</sequence>
<gene>
    <name evidence="5" type="ORF">LRAMOSA03332</name>
</gene>
<evidence type="ECO:0000256" key="2">
    <source>
        <dbReference type="SAM" id="MobiDB-lite"/>
    </source>
</evidence>
<dbReference type="AlphaFoldDB" id="A0A077WVQ0"/>
<evidence type="ECO:0000259" key="4">
    <source>
        <dbReference type="Pfam" id="PF10342"/>
    </source>
</evidence>
<name>A0A077WVQ0_9FUNG</name>
<feature type="compositionally biased region" description="Low complexity" evidence="2">
    <location>
        <begin position="134"/>
        <end position="202"/>
    </location>
</feature>
<keyword evidence="3" id="KW-1133">Transmembrane helix</keyword>
<keyword evidence="1" id="KW-0732">Signal</keyword>
<organism evidence="5">
    <name type="scientific">Lichtheimia ramosa</name>
    <dbReference type="NCBI Taxonomy" id="688394"/>
    <lineage>
        <taxon>Eukaryota</taxon>
        <taxon>Fungi</taxon>
        <taxon>Fungi incertae sedis</taxon>
        <taxon>Mucoromycota</taxon>
        <taxon>Mucoromycotina</taxon>
        <taxon>Mucoromycetes</taxon>
        <taxon>Mucorales</taxon>
        <taxon>Lichtheimiaceae</taxon>
        <taxon>Lichtheimia</taxon>
    </lineage>
</organism>
<evidence type="ECO:0000256" key="3">
    <source>
        <dbReference type="SAM" id="Phobius"/>
    </source>
</evidence>
<accession>A0A077WVQ0</accession>
<dbReference type="PANTHER" id="PTHR40633">
    <property type="entry name" value="MATRIX PROTEIN, PUTATIVE (AFU_ORTHOLOGUE AFUA_8G05410)-RELATED"/>
    <property type="match status" value="1"/>
</dbReference>
<evidence type="ECO:0000313" key="5">
    <source>
        <dbReference type="EMBL" id="CDS11068.1"/>
    </source>
</evidence>
<feature type="compositionally biased region" description="Low complexity" evidence="2">
    <location>
        <begin position="407"/>
        <end position="425"/>
    </location>
</feature>
<dbReference type="PANTHER" id="PTHR40633:SF1">
    <property type="entry name" value="GPI ANCHORED SERINE-THREONINE RICH PROTEIN (AFU_ORTHOLOGUE AFUA_1G03630)"/>
    <property type="match status" value="1"/>
</dbReference>
<feature type="compositionally biased region" description="Low complexity" evidence="2">
    <location>
        <begin position="277"/>
        <end position="287"/>
    </location>
</feature>
<evidence type="ECO:0000256" key="1">
    <source>
        <dbReference type="ARBA" id="ARBA00022729"/>
    </source>
</evidence>
<protein>
    <recommendedName>
        <fullName evidence="4">Yeast cell wall synthesis Kre9/Knh1-like N-terminal domain-containing protein</fullName>
    </recommendedName>
</protein>
<dbReference type="EMBL" id="LK023346">
    <property type="protein sequence ID" value="CDS11068.1"/>
    <property type="molecule type" value="Genomic_DNA"/>
</dbReference>
<proteinExistence type="predicted"/>
<feature type="region of interest" description="Disordered" evidence="2">
    <location>
        <begin position="134"/>
        <end position="214"/>
    </location>
</feature>
<dbReference type="OrthoDB" id="2287438at2759"/>
<reference evidence="5" key="1">
    <citation type="journal article" date="2014" name="Genome Announc.">
        <title>De novo whole-genome sequence and genome annotation of Lichtheimia ramosa.</title>
        <authorList>
            <person name="Linde J."/>
            <person name="Schwartze V."/>
            <person name="Binder U."/>
            <person name="Lass-Florl C."/>
            <person name="Voigt K."/>
            <person name="Horn F."/>
        </authorList>
    </citation>
    <scope>NUCLEOTIDE SEQUENCE</scope>
    <source>
        <strain evidence="5">JMRC FSU:6197</strain>
    </source>
</reference>
<keyword evidence="3" id="KW-0812">Transmembrane</keyword>
<feature type="domain" description="Yeast cell wall synthesis Kre9/Knh1-like N-terminal" evidence="4">
    <location>
        <begin position="32"/>
        <end position="116"/>
    </location>
</feature>
<feature type="region of interest" description="Disordered" evidence="2">
    <location>
        <begin position="407"/>
        <end position="451"/>
    </location>
</feature>
<dbReference type="InterPro" id="IPR052982">
    <property type="entry name" value="SRP1/TIP1-like"/>
</dbReference>
<feature type="region of interest" description="Disordered" evidence="2">
    <location>
        <begin position="263"/>
        <end position="294"/>
    </location>
</feature>
<feature type="compositionally biased region" description="Gly residues" evidence="2">
    <location>
        <begin position="442"/>
        <end position="451"/>
    </location>
</feature>
<keyword evidence="3" id="KW-0472">Membrane</keyword>
<dbReference type="Pfam" id="PF10342">
    <property type="entry name" value="Kre9_KNH"/>
    <property type="match status" value="1"/>
</dbReference>
<dbReference type="InterPro" id="IPR018466">
    <property type="entry name" value="Kre9/Knh1-like_N"/>
</dbReference>